<feature type="region of interest" description="Disordered" evidence="1">
    <location>
        <begin position="1"/>
        <end position="20"/>
    </location>
</feature>
<accession>A0AAV5U5E6</accession>
<evidence type="ECO:0000313" key="3">
    <source>
        <dbReference type="Proteomes" id="UP001432027"/>
    </source>
</evidence>
<feature type="compositionally biased region" description="Gly residues" evidence="1">
    <location>
        <begin position="60"/>
        <end position="69"/>
    </location>
</feature>
<reference evidence="2" key="1">
    <citation type="submission" date="2023-10" db="EMBL/GenBank/DDBJ databases">
        <title>Genome assembly of Pristionchus species.</title>
        <authorList>
            <person name="Yoshida K."/>
            <person name="Sommer R.J."/>
        </authorList>
    </citation>
    <scope>NUCLEOTIDE SEQUENCE</scope>
    <source>
        <strain evidence="2">RS0144</strain>
    </source>
</reference>
<proteinExistence type="predicted"/>
<dbReference type="AlphaFoldDB" id="A0AAV5U5E6"/>
<evidence type="ECO:0000313" key="2">
    <source>
        <dbReference type="EMBL" id="GMT01742.1"/>
    </source>
</evidence>
<name>A0AAV5U5E6_9BILA</name>
<keyword evidence="3" id="KW-1185">Reference proteome</keyword>
<feature type="region of interest" description="Disordered" evidence="1">
    <location>
        <begin position="51"/>
        <end position="73"/>
    </location>
</feature>
<gene>
    <name evidence="2" type="ORF">PENTCL1PPCAC_23916</name>
</gene>
<dbReference type="Proteomes" id="UP001432027">
    <property type="component" value="Unassembled WGS sequence"/>
</dbReference>
<protein>
    <submittedName>
        <fullName evidence="2">Uncharacterized protein</fullName>
    </submittedName>
</protein>
<evidence type="ECO:0000256" key="1">
    <source>
        <dbReference type="SAM" id="MobiDB-lite"/>
    </source>
</evidence>
<dbReference type="EMBL" id="BTSX01000005">
    <property type="protein sequence ID" value="GMT01742.1"/>
    <property type="molecule type" value="Genomic_DNA"/>
</dbReference>
<organism evidence="2 3">
    <name type="scientific">Pristionchus entomophagus</name>
    <dbReference type="NCBI Taxonomy" id="358040"/>
    <lineage>
        <taxon>Eukaryota</taxon>
        <taxon>Metazoa</taxon>
        <taxon>Ecdysozoa</taxon>
        <taxon>Nematoda</taxon>
        <taxon>Chromadorea</taxon>
        <taxon>Rhabditida</taxon>
        <taxon>Rhabditina</taxon>
        <taxon>Diplogasteromorpha</taxon>
        <taxon>Diplogasteroidea</taxon>
        <taxon>Neodiplogasteridae</taxon>
        <taxon>Pristionchus</taxon>
    </lineage>
</organism>
<comment type="caution">
    <text evidence="2">The sequence shown here is derived from an EMBL/GenBank/DDBJ whole genome shotgun (WGS) entry which is preliminary data.</text>
</comment>
<sequence>MKSRTRPSNRKRRRSRRKKIRNSNIRLLKTSRQYETRTSARPACSRLCSTWPGSSSNDGEYGGGASGAGEEGHMDHVAQRQGRCRADCNLLVRADPQMRAVAQDRLERTACGSCGHTPHYLLRCLSRGIIVIMVNTRNWSSAVTGLIVCLFS</sequence>